<dbReference type="PANTHER" id="PTHR43527:SF1">
    <property type="entry name" value="L-THREONINE KINASE"/>
    <property type="match status" value="1"/>
</dbReference>
<organism evidence="7">
    <name type="scientific">Proteinivorax hydrogeniformans</name>
    <dbReference type="NCBI Taxonomy" id="1826727"/>
    <lineage>
        <taxon>Bacteria</taxon>
        <taxon>Bacillati</taxon>
        <taxon>Bacillota</taxon>
        <taxon>Clostridia</taxon>
        <taxon>Eubacteriales</taxon>
        <taxon>Proteinivoracaceae</taxon>
        <taxon>Proteinivorax</taxon>
    </lineage>
</organism>
<evidence type="ECO:0000259" key="6">
    <source>
        <dbReference type="Pfam" id="PF08544"/>
    </source>
</evidence>
<feature type="domain" description="GHMP kinase C-terminal" evidence="6">
    <location>
        <begin position="187"/>
        <end position="256"/>
    </location>
</feature>
<dbReference type="RefSeq" id="WP_353893889.1">
    <property type="nucleotide sequence ID" value="NZ_CP159485.1"/>
</dbReference>
<dbReference type="Pfam" id="PF08544">
    <property type="entry name" value="GHMP_kinases_C"/>
    <property type="match status" value="1"/>
</dbReference>
<evidence type="ECO:0000256" key="2">
    <source>
        <dbReference type="ARBA" id="ARBA00022741"/>
    </source>
</evidence>
<dbReference type="GO" id="GO:0016301">
    <property type="term" value="F:kinase activity"/>
    <property type="evidence" value="ECO:0007669"/>
    <property type="project" value="UniProtKB-KW"/>
</dbReference>
<dbReference type="InterPro" id="IPR006204">
    <property type="entry name" value="GHMP_kinase_N_dom"/>
</dbReference>
<gene>
    <name evidence="7" type="ORF">PRVXH_000659</name>
</gene>
<dbReference type="PANTHER" id="PTHR43527">
    <property type="entry name" value="4-DIPHOSPHOCYTIDYL-2-C-METHYL-D-ERYTHRITOL KINASE, CHLOROPLASTIC"/>
    <property type="match status" value="1"/>
</dbReference>
<dbReference type="Gene3D" id="3.30.230.10">
    <property type="match status" value="1"/>
</dbReference>
<dbReference type="PIRSF" id="PIRSF033887">
    <property type="entry name" value="PduX"/>
    <property type="match status" value="1"/>
</dbReference>
<dbReference type="EMBL" id="CP159485">
    <property type="protein sequence ID" value="XCI29341.1"/>
    <property type="molecule type" value="Genomic_DNA"/>
</dbReference>
<dbReference type="AlphaFoldDB" id="A0AAU8HVA7"/>
<feature type="domain" description="GHMP kinase N-terminal" evidence="5">
    <location>
        <begin position="53"/>
        <end position="122"/>
    </location>
</feature>
<dbReference type="InterPro" id="IPR013750">
    <property type="entry name" value="GHMP_kinase_C_dom"/>
</dbReference>
<reference evidence="7" key="1">
    <citation type="journal article" date="2018" name="Antonie Van Leeuwenhoek">
        <title>Proteinivorax hydrogeniformans sp. nov., an anaerobic, haloalkaliphilic bacterium fermenting proteinaceous compounds with high hydrogen production.</title>
        <authorList>
            <person name="Boltyanskaya Y."/>
            <person name="Detkova E."/>
            <person name="Pimenov N."/>
            <person name="Kevbrin V."/>
        </authorList>
    </citation>
    <scope>NUCLEOTIDE SEQUENCE</scope>
    <source>
        <strain evidence="7">Z-710</strain>
    </source>
</reference>
<keyword evidence="2" id="KW-0547">Nucleotide-binding</keyword>
<reference evidence="7" key="2">
    <citation type="submission" date="2024-06" db="EMBL/GenBank/DDBJ databases">
        <authorList>
            <person name="Petrova K.O."/>
            <person name="Toshchakov S.V."/>
            <person name="Boltjanskaja Y.V."/>
            <person name="Kevbrin V.V."/>
        </authorList>
    </citation>
    <scope>NUCLEOTIDE SEQUENCE</scope>
    <source>
        <strain evidence="7">Z-710</strain>
    </source>
</reference>
<evidence type="ECO:0008006" key="8">
    <source>
        <dbReference type="Google" id="ProtNLM"/>
    </source>
</evidence>
<protein>
    <recommendedName>
        <fullName evidence="8">L-threonine kinase</fullName>
    </recommendedName>
</protein>
<dbReference type="InterPro" id="IPR014721">
    <property type="entry name" value="Ribsml_uS5_D2-typ_fold_subgr"/>
</dbReference>
<keyword evidence="3" id="KW-0418">Kinase</keyword>
<keyword evidence="4" id="KW-0067">ATP-binding</keyword>
<sequence length="282" mass="31046">MVVIAKAPASCGELIQGNIFGKEMLVSCPVNLYSKVEISFKKEKVKTKLPPKVTKAVRLYLKSISEHKIMPYLNIRISSEIPISKGMASSTADMTAAVKGVAHLLGNQISEREIANILTLVEPTDSTVFQNLTLFDHLKGQYVKSLGEVPRFCVLVLEEPKTVDTIDFHKRRSINRPAITKEYKTLVKGVKHNRVDLIGSAAVASAICNQIILNKPYLDQIVNLVFKCGGGGLNIAHSGTVCGVIYDDSFDAEKFICLLNERQNPFINIYKLKTVIGGAKIE</sequence>
<dbReference type="Pfam" id="PF00288">
    <property type="entry name" value="GHMP_kinases_N"/>
    <property type="match status" value="1"/>
</dbReference>
<dbReference type="InterPro" id="IPR020568">
    <property type="entry name" value="Ribosomal_Su5_D2-typ_SF"/>
</dbReference>
<evidence type="ECO:0000313" key="7">
    <source>
        <dbReference type="EMBL" id="XCI29341.1"/>
    </source>
</evidence>
<accession>A0AAU8HVA7</accession>
<evidence type="ECO:0000256" key="4">
    <source>
        <dbReference type="ARBA" id="ARBA00022840"/>
    </source>
</evidence>
<evidence type="ECO:0000256" key="1">
    <source>
        <dbReference type="ARBA" id="ARBA00022679"/>
    </source>
</evidence>
<name>A0AAU8HVA7_9FIRM</name>
<proteinExistence type="predicted"/>
<dbReference type="GO" id="GO:0005524">
    <property type="term" value="F:ATP binding"/>
    <property type="evidence" value="ECO:0007669"/>
    <property type="project" value="UniProtKB-KW"/>
</dbReference>
<dbReference type="InterPro" id="IPR012363">
    <property type="entry name" value="PduX"/>
</dbReference>
<evidence type="ECO:0000256" key="3">
    <source>
        <dbReference type="ARBA" id="ARBA00022777"/>
    </source>
</evidence>
<evidence type="ECO:0000259" key="5">
    <source>
        <dbReference type="Pfam" id="PF00288"/>
    </source>
</evidence>
<keyword evidence="1" id="KW-0808">Transferase</keyword>
<dbReference type="SUPFAM" id="SSF54211">
    <property type="entry name" value="Ribosomal protein S5 domain 2-like"/>
    <property type="match status" value="1"/>
</dbReference>